<dbReference type="GO" id="GO:0004654">
    <property type="term" value="F:polyribonucleotide nucleotidyltransferase activity"/>
    <property type="evidence" value="ECO:0007669"/>
    <property type="project" value="UniProtKB-UniRule"/>
</dbReference>
<comment type="similarity">
    <text evidence="1 8">Belongs to the polyribonucleotide nucleotidyltransferase family.</text>
</comment>
<dbReference type="CDD" id="cd04472">
    <property type="entry name" value="S1_PNPase"/>
    <property type="match status" value="1"/>
</dbReference>
<proteinExistence type="inferred from homology"/>
<feature type="binding site" evidence="8">
    <location>
        <position position="492"/>
    </location>
    <ligand>
        <name>Mg(2+)</name>
        <dbReference type="ChEBI" id="CHEBI:18420"/>
    </ligand>
</feature>
<evidence type="ECO:0000313" key="11">
    <source>
        <dbReference type="EMBL" id="EPR34978.1"/>
    </source>
</evidence>
<dbReference type="STRING" id="1121439.dsat_2341"/>
<evidence type="ECO:0000259" key="10">
    <source>
        <dbReference type="PROSITE" id="PS50126"/>
    </source>
</evidence>
<evidence type="ECO:0000256" key="7">
    <source>
        <dbReference type="ARBA" id="ARBA00022884"/>
    </source>
</evidence>
<dbReference type="Proteomes" id="UP000014975">
    <property type="component" value="Unassembled WGS sequence"/>
</dbReference>
<dbReference type="GO" id="GO:0006402">
    <property type="term" value="P:mRNA catabolic process"/>
    <property type="evidence" value="ECO:0007669"/>
    <property type="project" value="UniProtKB-UniRule"/>
</dbReference>
<evidence type="ECO:0000256" key="2">
    <source>
        <dbReference type="ARBA" id="ARBA00022490"/>
    </source>
</evidence>
<dbReference type="GO" id="GO:0003723">
    <property type="term" value="F:RNA binding"/>
    <property type="evidence" value="ECO:0007669"/>
    <property type="project" value="UniProtKB-UniRule"/>
</dbReference>
<dbReference type="EC" id="2.7.7.8" evidence="8"/>
<keyword evidence="7 8" id="KW-0694">RNA-binding</keyword>
<dbReference type="AlphaFoldDB" id="S7URN8"/>
<name>S7URN8_9BACT</name>
<reference evidence="11 12" key="1">
    <citation type="journal article" date="2013" name="Genome Announc.">
        <title>Draft genome sequences for three mercury-methylating, sulfate-reducing bacteria.</title>
        <authorList>
            <person name="Brown S.D."/>
            <person name="Hurt R.A.Jr."/>
            <person name="Gilmour C.C."/>
            <person name="Elias D.A."/>
        </authorList>
    </citation>
    <scope>NUCLEOTIDE SEQUENCE [LARGE SCALE GENOMIC DNA]</scope>
    <source>
        <strain evidence="11 12">DSM 16529</strain>
    </source>
</reference>
<dbReference type="InterPro" id="IPR012340">
    <property type="entry name" value="NA-bd_OB-fold"/>
</dbReference>
<evidence type="ECO:0000313" key="12">
    <source>
        <dbReference type="Proteomes" id="UP000014975"/>
    </source>
</evidence>
<dbReference type="GO" id="GO:0000287">
    <property type="term" value="F:magnesium ion binding"/>
    <property type="evidence" value="ECO:0007669"/>
    <property type="project" value="UniProtKB-UniRule"/>
</dbReference>
<sequence length="746" mass="80933">MPVPFEKTSLTATIGGIDITMETGRMANQADGAVWIQSGGTVVLVTACSQTLDIDRGFFPLTCNYQEMFYAAGRIPGSYFRREVGRPSERETLISRLIDRPLRPLFPKGFKDETQIIATVLSADRHTSPDVLALTGASAALHISSIPWGGPIACARVGYVDGSFVLFPTYKGMADNTDLNLVLAATRDAVVMVEGAAKFLPEDLIAEAIEWGHKQILPLIDMQEELRAKVGKPKRLFTPPLENKELVEAVFEFARADMAEALAVTEKMPRRAAMQAVRTKAREALAERFVDDLAFDKHLSEALDALEKQIVREKIRTTGRRIDGRDLTTVRPLSIEVGLLPQAHGSSLFRRGETSALCVTTLGSSRDEQRIETLTGETTKNFMLHYNFPPYCVGEARMLRAPSRREVGHGNLAERALLAVMPENGEFPFTVRVVSEVMESNGSSSMASVCGGCLALMDAGVPIKAPVAGIAMGLCKVGDEFFVLTDILGDEDALGDMDFKLAGTAEGITAVQMDIKISGIPKEVLRRALLQSRDARLHILSEMSTVLETPRENLSDLAPQYKTVVINPEKIREVIGSGGKNIKAITAATEADIDIEDTGHIKIFAPTLESLKKAEEMILYYDQTAEVGANYAGKVIKIIDCGAIVEILPGLEGLLHVSQLDVERVENVSDLLAVGQEVMVKVVEVQPGGRVRLSRKAWLMEQAGQEVDLSSFSAPRGGGGRGGDRCDRGGRGGDRGGRGGDRGGRR</sequence>
<evidence type="ECO:0000256" key="6">
    <source>
        <dbReference type="ARBA" id="ARBA00022842"/>
    </source>
</evidence>
<keyword evidence="3 8" id="KW-0808">Transferase</keyword>
<gene>
    <name evidence="8" type="primary">pnp</name>
    <name evidence="11" type="ORF">dsat_2341</name>
</gene>
<dbReference type="NCBIfam" id="NF008805">
    <property type="entry name" value="PRK11824.1"/>
    <property type="match status" value="1"/>
</dbReference>
<keyword evidence="4 8" id="KW-0548">Nucleotidyltransferase</keyword>
<dbReference type="InterPro" id="IPR020568">
    <property type="entry name" value="Ribosomal_Su5_D2-typ_SF"/>
</dbReference>
<dbReference type="InterPro" id="IPR003029">
    <property type="entry name" value="S1_domain"/>
</dbReference>
<dbReference type="SUPFAM" id="SSF50249">
    <property type="entry name" value="Nucleic acid-binding proteins"/>
    <property type="match status" value="1"/>
</dbReference>
<evidence type="ECO:0000256" key="5">
    <source>
        <dbReference type="ARBA" id="ARBA00022723"/>
    </source>
</evidence>
<dbReference type="Pfam" id="PF01138">
    <property type="entry name" value="RNase_PH"/>
    <property type="match status" value="2"/>
</dbReference>
<dbReference type="Gene3D" id="3.30.230.70">
    <property type="entry name" value="GHMP Kinase, N-terminal domain"/>
    <property type="match status" value="2"/>
</dbReference>
<dbReference type="SUPFAM" id="SSF55666">
    <property type="entry name" value="Ribonuclease PH domain 2-like"/>
    <property type="match status" value="2"/>
</dbReference>
<comment type="catalytic activity">
    <reaction evidence="8">
        <text>RNA(n+1) + phosphate = RNA(n) + a ribonucleoside 5'-diphosphate</text>
        <dbReference type="Rhea" id="RHEA:22096"/>
        <dbReference type="Rhea" id="RHEA-COMP:14527"/>
        <dbReference type="Rhea" id="RHEA-COMP:17342"/>
        <dbReference type="ChEBI" id="CHEBI:43474"/>
        <dbReference type="ChEBI" id="CHEBI:57930"/>
        <dbReference type="ChEBI" id="CHEBI:140395"/>
        <dbReference type="EC" id="2.7.7.8"/>
    </reaction>
</comment>
<dbReference type="CDD" id="cd11364">
    <property type="entry name" value="RNase_PH_PNPase_2"/>
    <property type="match status" value="1"/>
</dbReference>
<dbReference type="InterPro" id="IPR036456">
    <property type="entry name" value="PNPase_PH_RNA-bd_sf"/>
</dbReference>
<dbReference type="PROSITE" id="PS50084">
    <property type="entry name" value="KH_TYPE_1"/>
    <property type="match status" value="1"/>
</dbReference>
<dbReference type="InterPro" id="IPR015848">
    <property type="entry name" value="PNPase_PH_RNA-bd_bac/org-type"/>
</dbReference>
<dbReference type="FunFam" id="3.30.230.70:FF:000002">
    <property type="entry name" value="Polyribonucleotide nucleotidyltransferase"/>
    <property type="match status" value="1"/>
</dbReference>
<dbReference type="InterPro" id="IPR036612">
    <property type="entry name" value="KH_dom_type_1_sf"/>
</dbReference>
<dbReference type="NCBIfam" id="TIGR03591">
    <property type="entry name" value="polynuc_phos"/>
    <property type="match status" value="1"/>
</dbReference>
<dbReference type="SMART" id="SM00322">
    <property type="entry name" value="KH"/>
    <property type="match status" value="1"/>
</dbReference>
<dbReference type="Pfam" id="PF00013">
    <property type="entry name" value="KH_1"/>
    <property type="match status" value="1"/>
</dbReference>
<dbReference type="PATRIC" id="fig|1121439.3.peg.733"/>
<dbReference type="HAMAP" id="MF_01595">
    <property type="entry name" value="PNPase"/>
    <property type="match status" value="1"/>
</dbReference>
<dbReference type="CDD" id="cd02393">
    <property type="entry name" value="KH-I_PNPase"/>
    <property type="match status" value="1"/>
</dbReference>
<comment type="subcellular location">
    <subcellularLocation>
        <location evidence="8">Cytoplasm</location>
    </subcellularLocation>
</comment>
<comment type="caution">
    <text evidence="11">The sequence shown here is derived from an EMBL/GenBank/DDBJ whole genome shotgun (WGS) entry which is preliminary data.</text>
</comment>
<protein>
    <recommendedName>
        <fullName evidence="8">Polyribonucleotide nucleotidyltransferase</fullName>
        <ecNumber evidence="8">2.7.7.8</ecNumber>
    </recommendedName>
    <alternativeName>
        <fullName evidence="8">Polynucleotide phosphorylase</fullName>
        <shortName evidence="8">PNPase</shortName>
    </alternativeName>
</protein>
<evidence type="ECO:0000256" key="9">
    <source>
        <dbReference type="SAM" id="MobiDB-lite"/>
    </source>
</evidence>
<dbReference type="Gene3D" id="2.40.50.140">
    <property type="entry name" value="Nucleic acid-binding proteins"/>
    <property type="match status" value="1"/>
</dbReference>
<dbReference type="Gene3D" id="3.30.1370.10">
    <property type="entry name" value="K Homology domain, type 1"/>
    <property type="match status" value="1"/>
</dbReference>
<dbReference type="CDD" id="cd11363">
    <property type="entry name" value="RNase_PH_PNPase_1"/>
    <property type="match status" value="1"/>
</dbReference>
<dbReference type="InterPro" id="IPR004088">
    <property type="entry name" value="KH_dom_type_1"/>
</dbReference>
<dbReference type="eggNOG" id="COG1185">
    <property type="taxonomic scope" value="Bacteria"/>
</dbReference>
<comment type="cofactor">
    <cofactor evidence="8">
        <name>Mg(2+)</name>
        <dbReference type="ChEBI" id="CHEBI:18420"/>
    </cofactor>
</comment>
<dbReference type="SUPFAM" id="SSF54211">
    <property type="entry name" value="Ribosomal protein S5 domain 2-like"/>
    <property type="match status" value="2"/>
</dbReference>
<dbReference type="GO" id="GO:0005829">
    <property type="term" value="C:cytosol"/>
    <property type="evidence" value="ECO:0007669"/>
    <property type="project" value="UniProtKB-ARBA"/>
</dbReference>
<dbReference type="SUPFAM" id="SSF54791">
    <property type="entry name" value="Eukaryotic type KH-domain (KH-domain type I)"/>
    <property type="match status" value="1"/>
</dbReference>
<keyword evidence="5 8" id="KW-0479">Metal-binding</keyword>
<dbReference type="PROSITE" id="PS50126">
    <property type="entry name" value="S1"/>
    <property type="match status" value="1"/>
</dbReference>
<dbReference type="Pfam" id="PF03725">
    <property type="entry name" value="RNase_PH_C"/>
    <property type="match status" value="1"/>
</dbReference>
<dbReference type="InterPro" id="IPR027408">
    <property type="entry name" value="PNPase/RNase_PH_dom_sf"/>
</dbReference>
<dbReference type="GO" id="GO:0000175">
    <property type="term" value="F:3'-5'-RNA exonuclease activity"/>
    <property type="evidence" value="ECO:0007669"/>
    <property type="project" value="TreeGrafter"/>
</dbReference>
<dbReference type="OrthoDB" id="9804305at2"/>
<dbReference type="SMART" id="SM00316">
    <property type="entry name" value="S1"/>
    <property type="match status" value="1"/>
</dbReference>
<evidence type="ECO:0000256" key="8">
    <source>
        <dbReference type="HAMAP-Rule" id="MF_01595"/>
    </source>
</evidence>
<dbReference type="Pfam" id="PF03726">
    <property type="entry name" value="PNPase"/>
    <property type="match status" value="1"/>
</dbReference>
<dbReference type="FunFam" id="3.30.1370.10:FF:000001">
    <property type="entry name" value="Polyribonucleotide nucleotidyltransferase"/>
    <property type="match status" value="1"/>
</dbReference>
<dbReference type="InterPro" id="IPR001247">
    <property type="entry name" value="ExoRNase_PH_dom1"/>
</dbReference>
<comment type="function">
    <text evidence="8">Involved in mRNA degradation. Catalyzes the phosphorolysis of single-stranded polyribonucleotides processively in the 3'- to 5'-direction.</text>
</comment>
<dbReference type="EMBL" id="ATHI01000005">
    <property type="protein sequence ID" value="EPR34978.1"/>
    <property type="molecule type" value="Genomic_DNA"/>
</dbReference>
<keyword evidence="2 8" id="KW-0963">Cytoplasm</keyword>
<dbReference type="InterPro" id="IPR036345">
    <property type="entry name" value="ExoRNase_PH_dom2_sf"/>
</dbReference>
<feature type="domain" description="S1 motif" evidence="10">
    <location>
        <begin position="628"/>
        <end position="696"/>
    </location>
</feature>
<dbReference type="SUPFAM" id="SSF46915">
    <property type="entry name" value="Polynucleotide phosphorylase/guanosine pentaphosphate synthase (PNPase/GPSI), domain 3"/>
    <property type="match status" value="1"/>
</dbReference>
<keyword evidence="6 8" id="KW-0460">Magnesium</keyword>
<dbReference type="InterPro" id="IPR012162">
    <property type="entry name" value="PNPase"/>
</dbReference>
<dbReference type="PANTHER" id="PTHR11252:SF0">
    <property type="entry name" value="POLYRIBONUCLEOTIDE NUCLEOTIDYLTRANSFERASE 1, MITOCHONDRIAL"/>
    <property type="match status" value="1"/>
</dbReference>
<feature type="region of interest" description="Disordered" evidence="9">
    <location>
        <begin position="709"/>
        <end position="746"/>
    </location>
</feature>
<dbReference type="InterPro" id="IPR015847">
    <property type="entry name" value="ExoRNase_PH_dom2"/>
</dbReference>
<dbReference type="PANTHER" id="PTHR11252">
    <property type="entry name" value="POLYRIBONUCLEOTIDE NUCLEOTIDYLTRANSFERASE"/>
    <property type="match status" value="1"/>
</dbReference>
<feature type="compositionally biased region" description="Basic and acidic residues" evidence="9">
    <location>
        <begin position="722"/>
        <end position="746"/>
    </location>
</feature>
<evidence type="ECO:0000256" key="4">
    <source>
        <dbReference type="ARBA" id="ARBA00022695"/>
    </source>
</evidence>
<dbReference type="RefSeq" id="WP_020886227.1">
    <property type="nucleotide sequence ID" value="NZ_ATHI01000005.1"/>
</dbReference>
<evidence type="ECO:0000256" key="1">
    <source>
        <dbReference type="ARBA" id="ARBA00007404"/>
    </source>
</evidence>
<dbReference type="GO" id="GO:0006396">
    <property type="term" value="P:RNA processing"/>
    <property type="evidence" value="ECO:0007669"/>
    <property type="project" value="InterPro"/>
</dbReference>
<keyword evidence="12" id="KW-1185">Reference proteome</keyword>
<dbReference type="Pfam" id="PF00575">
    <property type="entry name" value="S1"/>
    <property type="match status" value="1"/>
</dbReference>
<accession>S7URN8</accession>
<evidence type="ECO:0000256" key="3">
    <source>
        <dbReference type="ARBA" id="ARBA00022679"/>
    </source>
</evidence>
<feature type="binding site" evidence="8">
    <location>
        <position position="498"/>
    </location>
    <ligand>
        <name>Mg(2+)</name>
        <dbReference type="ChEBI" id="CHEBI:18420"/>
    </ligand>
</feature>
<dbReference type="InterPro" id="IPR004087">
    <property type="entry name" value="KH_dom"/>
</dbReference>
<dbReference type="FunFam" id="3.30.230.70:FF:000001">
    <property type="entry name" value="Polyribonucleotide nucleotidyltransferase"/>
    <property type="match status" value="1"/>
</dbReference>
<organism evidence="11 12">
    <name type="scientific">Alkalidesulfovibrio alkalitolerans DSM 16529</name>
    <dbReference type="NCBI Taxonomy" id="1121439"/>
    <lineage>
        <taxon>Bacteria</taxon>
        <taxon>Pseudomonadati</taxon>
        <taxon>Thermodesulfobacteriota</taxon>
        <taxon>Desulfovibrionia</taxon>
        <taxon>Desulfovibrionales</taxon>
        <taxon>Desulfovibrionaceae</taxon>
        <taxon>Alkalidesulfovibrio</taxon>
    </lineage>
</organism>
<dbReference type="PIRSF" id="PIRSF005499">
    <property type="entry name" value="PNPase"/>
    <property type="match status" value="1"/>
</dbReference>